<protein>
    <recommendedName>
        <fullName evidence="3">FunZ protein</fullName>
    </recommendedName>
</protein>
<accession>A0ABU7IC17</accession>
<reference evidence="1 2" key="1">
    <citation type="submission" date="2024-01" db="EMBL/GenBank/DDBJ databases">
        <title>Pedobacter sp. nov., isolated from fresh soil.</title>
        <authorList>
            <person name="Le N.T.T."/>
        </authorList>
    </citation>
    <scope>NUCLEOTIDE SEQUENCE [LARGE SCALE GENOMIC DNA]</scope>
    <source>
        <strain evidence="1 2">KR3-3</strain>
    </source>
</reference>
<dbReference type="RefSeq" id="WP_330109316.1">
    <property type="nucleotide sequence ID" value="NZ_JAZDQT010000003.1"/>
</dbReference>
<dbReference type="EMBL" id="JAZDQT010000003">
    <property type="protein sequence ID" value="MEE1947030.1"/>
    <property type="molecule type" value="Genomic_DNA"/>
</dbReference>
<dbReference type="NCBIfam" id="NF047389">
    <property type="entry name" value="ATPase_Sll1717"/>
    <property type="match status" value="1"/>
</dbReference>
<evidence type="ECO:0000313" key="2">
    <source>
        <dbReference type="Proteomes" id="UP001336835"/>
    </source>
</evidence>
<comment type="caution">
    <text evidence="1">The sequence shown here is derived from an EMBL/GenBank/DDBJ whole genome shotgun (WGS) entry which is preliminary data.</text>
</comment>
<dbReference type="InterPro" id="IPR059206">
    <property type="entry name" value="Sll1717-like"/>
</dbReference>
<evidence type="ECO:0008006" key="3">
    <source>
        <dbReference type="Google" id="ProtNLM"/>
    </source>
</evidence>
<organism evidence="1 2">
    <name type="scientific">Pedobacter albus</name>
    <dbReference type="NCBI Taxonomy" id="3113905"/>
    <lineage>
        <taxon>Bacteria</taxon>
        <taxon>Pseudomonadati</taxon>
        <taxon>Bacteroidota</taxon>
        <taxon>Sphingobacteriia</taxon>
        <taxon>Sphingobacteriales</taxon>
        <taxon>Sphingobacteriaceae</taxon>
        <taxon>Pedobacter</taxon>
    </lineage>
</organism>
<gene>
    <name evidence="1" type="ORF">VRU48_18035</name>
</gene>
<keyword evidence="2" id="KW-1185">Reference proteome</keyword>
<proteinExistence type="predicted"/>
<sequence>MKNYLELNLGFGDAENYKKKENKQLLNKYFIRNDELYAILNPSNYFLVGDKGTGKTAYSLYLSNTEFKNTSSYLNYIRETEYVKFIKLKEEKHLTLTEYTNIWKVLIYLLISQQIQKGEKDTTLFSKLSKFKPLQDAINAFYKSAFSPEIIYALNIIEETKEVAELMNQFFKIAGEEKYTESFTESKFQINLLYIQKRFEESLSSLKLEKNHILFIDGIDIRPRNIGFEDYLECVKGLANAVWTLNNDFFSQIKDSKGRLKVMILVRPDIFSQLGLQNLNNKIRDNGVLLDWKTNYNAYRSSGLFKIADNILNTQQSEFLDLGKSWDYYFPFKNEIRTGKTDDSFISFLRFSMFRPRDIITMMKILQENIKSEAGRKLPIIDSLDFEASSFRTKYSDYLLGEIKDYLAFYHSDADYEIFLKFFEFLNGRVSFSYDEFMHCYNEFANHIEKNSIDIPVFFESSDKFLQFLFDLNIICYIEDTEESEPHIHWSFRERTYSNINPKVKEGVRYSIHYGLSKAFNTGKKFEKRVIKNTRKIKK</sequence>
<evidence type="ECO:0000313" key="1">
    <source>
        <dbReference type="EMBL" id="MEE1947030.1"/>
    </source>
</evidence>
<name>A0ABU7IC17_9SPHI</name>
<dbReference type="Proteomes" id="UP001336835">
    <property type="component" value="Unassembled WGS sequence"/>
</dbReference>